<name>A0A1M2VJC1_TRAPU</name>
<accession>A0A1M2VJC1</accession>
<dbReference type="AlphaFoldDB" id="A0A1M2VJC1"/>
<sequence length="277" mass="28117">MKLLAVLLSLATLSLGRSARALSGDSLVPAGAGAGAGAGSLLSPGGGGNSLPLRGVADGSGLSLSDLLGPAAAFVPGSHGAPVGPSKASSYVPQAQHLGGSYEKQYRKRETQTTPADVRPTPEPTGASSASTTVHIIDEHDFALLLPDRPDELISDAESDGVAYCTPESTDPACSKRVAEGFIRAAAVTTSDDGAYIQVTGCLDASKSSLDPSDTGGQFDVRFPNGAQCAYGGYGASFIQLKPDDQINCNSHQDRAGCQTAIPGTYDFPSLGVTCED</sequence>
<keyword evidence="2" id="KW-0732">Signal</keyword>
<dbReference type="EMBL" id="MNAD01001145">
    <property type="protein sequence ID" value="OJT07666.1"/>
    <property type="molecule type" value="Genomic_DNA"/>
</dbReference>
<evidence type="ECO:0000256" key="1">
    <source>
        <dbReference type="SAM" id="MobiDB-lite"/>
    </source>
</evidence>
<dbReference type="OrthoDB" id="3044029at2759"/>
<keyword evidence="4" id="KW-1185">Reference proteome</keyword>
<comment type="caution">
    <text evidence="3">The sequence shown here is derived from an EMBL/GenBank/DDBJ whole genome shotgun (WGS) entry which is preliminary data.</text>
</comment>
<reference evidence="3 4" key="1">
    <citation type="submission" date="2016-10" db="EMBL/GenBank/DDBJ databases">
        <title>Genome sequence of the basidiomycete white-rot fungus Trametes pubescens.</title>
        <authorList>
            <person name="Makela M.R."/>
            <person name="Granchi Z."/>
            <person name="Peng M."/>
            <person name="De Vries R.P."/>
            <person name="Grigoriev I."/>
            <person name="Riley R."/>
            <person name="Hilden K."/>
        </authorList>
    </citation>
    <scope>NUCLEOTIDE SEQUENCE [LARGE SCALE GENOMIC DNA]</scope>
    <source>
        <strain evidence="3 4">FBCC735</strain>
    </source>
</reference>
<dbReference type="Proteomes" id="UP000184267">
    <property type="component" value="Unassembled WGS sequence"/>
</dbReference>
<organism evidence="3 4">
    <name type="scientific">Trametes pubescens</name>
    <name type="common">White-rot fungus</name>
    <dbReference type="NCBI Taxonomy" id="154538"/>
    <lineage>
        <taxon>Eukaryota</taxon>
        <taxon>Fungi</taxon>
        <taxon>Dikarya</taxon>
        <taxon>Basidiomycota</taxon>
        <taxon>Agaricomycotina</taxon>
        <taxon>Agaricomycetes</taxon>
        <taxon>Polyporales</taxon>
        <taxon>Polyporaceae</taxon>
        <taxon>Trametes</taxon>
    </lineage>
</organism>
<evidence type="ECO:0000313" key="3">
    <source>
        <dbReference type="EMBL" id="OJT07666.1"/>
    </source>
</evidence>
<feature type="signal peptide" evidence="2">
    <location>
        <begin position="1"/>
        <end position="16"/>
    </location>
</feature>
<proteinExistence type="predicted"/>
<gene>
    <name evidence="3" type="ORF">TRAPUB_1465</name>
</gene>
<feature type="region of interest" description="Disordered" evidence="1">
    <location>
        <begin position="99"/>
        <end position="131"/>
    </location>
</feature>
<evidence type="ECO:0000313" key="4">
    <source>
        <dbReference type="Proteomes" id="UP000184267"/>
    </source>
</evidence>
<evidence type="ECO:0000256" key="2">
    <source>
        <dbReference type="SAM" id="SignalP"/>
    </source>
</evidence>
<feature type="chain" id="PRO_5012634839" evidence="2">
    <location>
        <begin position="17"/>
        <end position="277"/>
    </location>
</feature>
<dbReference type="STRING" id="154538.A0A1M2VJC1"/>
<protein>
    <submittedName>
        <fullName evidence="3">Uncharacterized protein</fullName>
    </submittedName>
</protein>